<proteinExistence type="predicted"/>
<protein>
    <recommendedName>
        <fullName evidence="1">SET domain-containing protein</fullName>
    </recommendedName>
</protein>
<evidence type="ECO:0000259" key="1">
    <source>
        <dbReference type="PROSITE" id="PS50280"/>
    </source>
</evidence>
<dbReference type="SUPFAM" id="SSF82199">
    <property type="entry name" value="SET domain"/>
    <property type="match status" value="1"/>
</dbReference>
<dbReference type="Pfam" id="PF00856">
    <property type="entry name" value="SET"/>
    <property type="match status" value="1"/>
</dbReference>
<gene>
    <name evidence="2" type="ORF">A3D35_02915</name>
</gene>
<evidence type="ECO:0000313" key="2">
    <source>
        <dbReference type="EMBL" id="OGZ67147.1"/>
    </source>
</evidence>
<sequence>MEIIPPQKIKIQNVKGKGRGVFATQDIKKDEIIEYCPVIFLSDKEIEFLDNSSDILKFYYLFQYAIEKHCIMLGYGSIYNHNKENPNADIDYDTEDPKNFLIFTAIKDIKAGEEIVYDYEFDTGKEEFLDLP</sequence>
<dbReference type="PANTHER" id="PTHR46167">
    <property type="entry name" value="N-LYSINE METHYLTRANSFERASE KMT5A"/>
    <property type="match status" value="1"/>
</dbReference>
<accession>A0A1G2HXF0</accession>
<dbReference type="STRING" id="1802206.A3D35_02915"/>
<organism evidence="2 3">
    <name type="scientific">Candidatus Staskawiczbacteria bacterium RIFCSPHIGHO2_02_FULL_34_9</name>
    <dbReference type="NCBI Taxonomy" id="1802206"/>
    <lineage>
        <taxon>Bacteria</taxon>
        <taxon>Candidatus Staskawicziibacteriota</taxon>
    </lineage>
</organism>
<dbReference type="GO" id="GO:0062122">
    <property type="term" value="F:histone H3K37 methyltransferase activity"/>
    <property type="evidence" value="ECO:0007669"/>
    <property type="project" value="InterPro"/>
</dbReference>
<comment type="caution">
    <text evidence="2">The sequence shown here is derived from an EMBL/GenBank/DDBJ whole genome shotgun (WGS) entry which is preliminary data.</text>
</comment>
<dbReference type="Proteomes" id="UP000176421">
    <property type="component" value="Unassembled WGS sequence"/>
</dbReference>
<dbReference type="PROSITE" id="PS50280">
    <property type="entry name" value="SET"/>
    <property type="match status" value="1"/>
</dbReference>
<dbReference type="GO" id="GO:0005700">
    <property type="term" value="C:polytene chromosome"/>
    <property type="evidence" value="ECO:0007669"/>
    <property type="project" value="TreeGrafter"/>
</dbReference>
<dbReference type="InterPro" id="IPR046341">
    <property type="entry name" value="SET_dom_sf"/>
</dbReference>
<dbReference type="Gene3D" id="2.170.270.10">
    <property type="entry name" value="SET domain"/>
    <property type="match status" value="1"/>
</dbReference>
<dbReference type="GO" id="GO:0042799">
    <property type="term" value="F:histone H4K20 methyltransferase activity"/>
    <property type="evidence" value="ECO:0007669"/>
    <property type="project" value="TreeGrafter"/>
</dbReference>
<dbReference type="PANTHER" id="PTHR46167:SF1">
    <property type="entry name" value="N-LYSINE METHYLTRANSFERASE KMT5A"/>
    <property type="match status" value="1"/>
</dbReference>
<dbReference type="InterPro" id="IPR001214">
    <property type="entry name" value="SET_dom"/>
</dbReference>
<dbReference type="InterPro" id="IPR009207">
    <property type="entry name" value="SET7_MeTrfase"/>
</dbReference>
<dbReference type="SMART" id="SM00317">
    <property type="entry name" value="SET"/>
    <property type="match status" value="1"/>
</dbReference>
<reference evidence="2 3" key="1">
    <citation type="journal article" date="2016" name="Nat. Commun.">
        <title>Thousands of microbial genomes shed light on interconnected biogeochemical processes in an aquifer system.</title>
        <authorList>
            <person name="Anantharaman K."/>
            <person name="Brown C.T."/>
            <person name="Hug L.A."/>
            <person name="Sharon I."/>
            <person name="Castelle C.J."/>
            <person name="Probst A.J."/>
            <person name="Thomas B.C."/>
            <person name="Singh A."/>
            <person name="Wilkins M.J."/>
            <person name="Karaoz U."/>
            <person name="Brodie E.L."/>
            <person name="Williams K.H."/>
            <person name="Hubbard S.S."/>
            <person name="Banfield J.F."/>
        </authorList>
    </citation>
    <scope>NUCLEOTIDE SEQUENCE [LARGE SCALE GENOMIC DNA]</scope>
</reference>
<dbReference type="PIRSF" id="PIRSF022536">
    <property type="entry name" value="A612L_SET"/>
    <property type="match status" value="1"/>
</dbReference>
<name>A0A1G2HXF0_9BACT</name>
<dbReference type="GO" id="GO:0006357">
    <property type="term" value="P:regulation of transcription by RNA polymerase II"/>
    <property type="evidence" value="ECO:0007669"/>
    <property type="project" value="TreeGrafter"/>
</dbReference>
<feature type="domain" description="SET" evidence="1">
    <location>
        <begin position="7"/>
        <end position="120"/>
    </location>
</feature>
<evidence type="ECO:0000313" key="3">
    <source>
        <dbReference type="Proteomes" id="UP000176421"/>
    </source>
</evidence>
<dbReference type="EMBL" id="MHOS01000043">
    <property type="protein sequence ID" value="OGZ67147.1"/>
    <property type="molecule type" value="Genomic_DNA"/>
</dbReference>
<dbReference type="AlphaFoldDB" id="A0A1G2HXF0"/>
<dbReference type="InterPro" id="IPR051760">
    <property type="entry name" value="KMT5A"/>
</dbReference>